<feature type="domain" description="Methyltransferase type 11" evidence="2">
    <location>
        <begin position="102"/>
        <end position="174"/>
    </location>
</feature>
<organism evidence="3 4">
    <name type="scientific">Paraglomus occultum</name>
    <dbReference type="NCBI Taxonomy" id="144539"/>
    <lineage>
        <taxon>Eukaryota</taxon>
        <taxon>Fungi</taxon>
        <taxon>Fungi incertae sedis</taxon>
        <taxon>Mucoromycota</taxon>
        <taxon>Glomeromycotina</taxon>
        <taxon>Glomeromycetes</taxon>
        <taxon>Paraglomerales</taxon>
        <taxon>Paraglomeraceae</taxon>
        <taxon>Paraglomus</taxon>
    </lineage>
</organism>
<dbReference type="EMBL" id="CAJVPJ010000842">
    <property type="protein sequence ID" value="CAG8560035.1"/>
    <property type="molecule type" value="Genomic_DNA"/>
</dbReference>
<dbReference type="OrthoDB" id="2013972at2759"/>
<dbReference type="InterPro" id="IPR029063">
    <property type="entry name" value="SAM-dependent_MTases_sf"/>
</dbReference>
<name>A0A9N9BB64_9GLOM</name>
<dbReference type="GO" id="GO:0008757">
    <property type="term" value="F:S-adenosylmethionine-dependent methyltransferase activity"/>
    <property type="evidence" value="ECO:0007669"/>
    <property type="project" value="InterPro"/>
</dbReference>
<dbReference type="AlphaFoldDB" id="A0A9N9BB64"/>
<feature type="region of interest" description="Disordered" evidence="1">
    <location>
        <begin position="1"/>
        <end position="37"/>
    </location>
</feature>
<gene>
    <name evidence="3" type="ORF">POCULU_LOCUS5460</name>
</gene>
<evidence type="ECO:0000313" key="4">
    <source>
        <dbReference type="Proteomes" id="UP000789572"/>
    </source>
</evidence>
<protein>
    <submittedName>
        <fullName evidence="3">7141_t:CDS:1</fullName>
    </submittedName>
</protein>
<evidence type="ECO:0000256" key="1">
    <source>
        <dbReference type="SAM" id="MobiDB-lite"/>
    </source>
</evidence>
<dbReference type="PANTHER" id="PTHR43591">
    <property type="entry name" value="METHYLTRANSFERASE"/>
    <property type="match status" value="1"/>
</dbReference>
<feature type="compositionally biased region" description="Low complexity" evidence="1">
    <location>
        <begin position="11"/>
        <end position="25"/>
    </location>
</feature>
<keyword evidence="4" id="KW-1185">Reference proteome</keyword>
<proteinExistence type="predicted"/>
<evidence type="ECO:0000259" key="2">
    <source>
        <dbReference type="Pfam" id="PF08241"/>
    </source>
</evidence>
<dbReference type="Gene3D" id="3.40.50.150">
    <property type="entry name" value="Vaccinia Virus protein VP39"/>
    <property type="match status" value="1"/>
</dbReference>
<comment type="caution">
    <text evidence="3">The sequence shown here is derived from an EMBL/GenBank/DDBJ whole genome shotgun (WGS) entry which is preliminary data.</text>
</comment>
<dbReference type="InterPro" id="IPR013216">
    <property type="entry name" value="Methyltransf_11"/>
</dbReference>
<accession>A0A9N9BB64</accession>
<evidence type="ECO:0000313" key="3">
    <source>
        <dbReference type="EMBL" id="CAG8560035.1"/>
    </source>
</evidence>
<dbReference type="Pfam" id="PF08241">
    <property type="entry name" value="Methyltransf_11"/>
    <property type="match status" value="1"/>
</dbReference>
<reference evidence="3" key="1">
    <citation type="submission" date="2021-06" db="EMBL/GenBank/DDBJ databases">
        <authorList>
            <person name="Kallberg Y."/>
            <person name="Tangrot J."/>
            <person name="Rosling A."/>
        </authorList>
    </citation>
    <scope>NUCLEOTIDE SEQUENCE</scope>
    <source>
        <strain evidence="3">IA702</strain>
    </source>
</reference>
<dbReference type="PANTHER" id="PTHR43591:SF24">
    <property type="entry name" value="2-METHOXY-6-POLYPRENYL-1,4-BENZOQUINOL METHYLASE, MITOCHONDRIAL"/>
    <property type="match status" value="1"/>
</dbReference>
<dbReference type="CDD" id="cd02440">
    <property type="entry name" value="AdoMet_MTases"/>
    <property type="match status" value="1"/>
</dbReference>
<sequence>MERIHPNRPPSLTTSDISGTDSSISHESTEDEIEINTQKDSLSIMDPIAAAIKPENMLEKFVEVGGRHYLNDATLKCYLPSDQKELWHGNMVTNMALEYPVSVFVGIDIASLFPEKYPPNMAFLKCDILDGLPFPDNTFDFVRQAYVIICMDWQSWKEKVVKELIRVTKPGGYIEIMDIDREIINPGILTPAAFPPSFKIVVEEHFYKAGIN</sequence>
<dbReference type="SUPFAM" id="SSF53335">
    <property type="entry name" value="S-adenosyl-L-methionine-dependent methyltransferases"/>
    <property type="match status" value="1"/>
</dbReference>
<dbReference type="Proteomes" id="UP000789572">
    <property type="component" value="Unassembled WGS sequence"/>
</dbReference>